<evidence type="ECO:0000313" key="7">
    <source>
        <dbReference type="EMBL" id="QFY43737.1"/>
    </source>
</evidence>
<dbReference type="GO" id="GO:0016020">
    <property type="term" value="C:membrane"/>
    <property type="evidence" value="ECO:0007669"/>
    <property type="project" value="UniProtKB-SubCell"/>
</dbReference>
<name>A0A5Q0BNR9_9GAMM</name>
<comment type="subcellular location">
    <subcellularLocation>
        <location evidence="1">Membrane</location>
        <topology evidence="1">Multi-pass membrane protein</topology>
    </subcellularLocation>
</comment>
<feature type="transmembrane region" description="Helical" evidence="6">
    <location>
        <begin position="275"/>
        <end position="292"/>
    </location>
</feature>
<gene>
    <name evidence="7" type="ORF">F6R98_14795</name>
</gene>
<keyword evidence="3 6" id="KW-0812">Transmembrane</keyword>
<keyword evidence="8" id="KW-1185">Reference proteome</keyword>
<dbReference type="InParanoid" id="A0A5Q0BNR9"/>
<evidence type="ECO:0000256" key="1">
    <source>
        <dbReference type="ARBA" id="ARBA00004141"/>
    </source>
</evidence>
<evidence type="ECO:0000256" key="2">
    <source>
        <dbReference type="ARBA" id="ARBA00009773"/>
    </source>
</evidence>
<organism evidence="7 8">
    <name type="scientific">Candidatus Methylospira mobilis</name>
    <dbReference type="NCBI Taxonomy" id="1808979"/>
    <lineage>
        <taxon>Bacteria</taxon>
        <taxon>Pseudomonadati</taxon>
        <taxon>Pseudomonadota</taxon>
        <taxon>Gammaproteobacteria</taxon>
        <taxon>Methylococcales</taxon>
        <taxon>Methylococcaceae</taxon>
        <taxon>Candidatus Methylospira</taxon>
    </lineage>
</organism>
<dbReference type="PANTHER" id="PTHR21716">
    <property type="entry name" value="TRANSMEMBRANE PROTEIN"/>
    <property type="match status" value="1"/>
</dbReference>
<dbReference type="KEGG" id="mmob:F6R98_14795"/>
<dbReference type="Pfam" id="PF01594">
    <property type="entry name" value="AI-2E_transport"/>
    <property type="match status" value="1"/>
</dbReference>
<dbReference type="Proteomes" id="UP000325755">
    <property type="component" value="Chromosome"/>
</dbReference>
<evidence type="ECO:0000256" key="4">
    <source>
        <dbReference type="ARBA" id="ARBA00022989"/>
    </source>
</evidence>
<dbReference type="OrthoDB" id="106838at2"/>
<reference evidence="7 8" key="1">
    <citation type="submission" date="2019-09" db="EMBL/GenBank/DDBJ databases">
        <title>Ecophysiology of the spiral-shaped methanotroph Methylospira mobilis as revealed by the complete genome sequence.</title>
        <authorList>
            <person name="Oshkin I.Y."/>
            <person name="Dedysh S.N."/>
            <person name="Miroshnikov K."/>
            <person name="Danilova O.V."/>
            <person name="Hakobyan A."/>
            <person name="Liesack W."/>
        </authorList>
    </citation>
    <scope>NUCLEOTIDE SEQUENCE [LARGE SCALE GENOMIC DNA]</scope>
    <source>
        <strain evidence="7 8">Shm1</strain>
    </source>
</reference>
<accession>A0A5Q0BNR9</accession>
<dbReference type="InterPro" id="IPR002549">
    <property type="entry name" value="AI-2E-like"/>
</dbReference>
<feature type="transmembrane region" description="Helical" evidence="6">
    <location>
        <begin position="160"/>
        <end position="179"/>
    </location>
</feature>
<dbReference type="EMBL" id="CP044205">
    <property type="protein sequence ID" value="QFY43737.1"/>
    <property type="molecule type" value="Genomic_DNA"/>
</dbReference>
<keyword evidence="4 6" id="KW-1133">Transmembrane helix</keyword>
<protein>
    <submittedName>
        <fullName evidence="7">AI-2E family transporter</fullName>
    </submittedName>
</protein>
<evidence type="ECO:0000256" key="6">
    <source>
        <dbReference type="SAM" id="Phobius"/>
    </source>
</evidence>
<feature type="transmembrane region" description="Helical" evidence="6">
    <location>
        <begin position="63"/>
        <end position="83"/>
    </location>
</feature>
<comment type="similarity">
    <text evidence="2">Belongs to the autoinducer-2 exporter (AI-2E) (TC 2.A.86) family.</text>
</comment>
<dbReference type="RefSeq" id="WP_153249717.1">
    <property type="nucleotide sequence ID" value="NZ_CP044205.1"/>
</dbReference>
<evidence type="ECO:0000256" key="5">
    <source>
        <dbReference type="ARBA" id="ARBA00023136"/>
    </source>
</evidence>
<dbReference type="AlphaFoldDB" id="A0A5Q0BNR9"/>
<keyword evidence="5 6" id="KW-0472">Membrane</keyword>
<proteinExistence type="inferred from homology"/>
<evidence type="ECO:0000313" key="8">
    <source>
        <dbReference type="Proteomes" id="UP000325755"/>
    </source>
</evidence>
<dbReference type="PANTHER" id="PTHR21716:SF61">
    <property type="entry name" value="BLR8064 PROTEIN"/>
    <property type="match status" value="1"/>
</dbReference>
<sequence length="360" mass="38487">MNRSEAVLRLQGRARLIGALSVFIGGAWILHGFLGFMAWAVILAVATWPAYRRLSSWFGNSRLWSALSLTLLIALIIIAPLSYGFGRFFQEAHALGNVLVDAQHAGVAAPEWLASTPMIGAWLVTQWNDLLGSPAAAKETLKWLGTGAGLGYTKALASQVAHRVFGLFIMVMTLFFIYYHGGLVGTQLLRRGERLFGEKGVSYALHAMAAIRATVNGLVLVALGEGLLLGIGYAFSGLPHPTMLGVVTGIFALIPFAAKLIFGACALMLIAQGKLLVGVLLFGFGLVIILLADNYVRPLLIGGAVELPFMWTLLGILGGIENFGLLGLFMGPTVMAVLMSVWRDWVTEAVSAEPLPPEPG</sequence>
<evidence type="ECO:0000256" key="3">
    <source>
        <dbReference type="ARBA" id="ARBA00022692"/>
    </source>
</evidence>
<feature type="transmembrane region" description="Helical" evidence="6">
    <location>
        <begin position="243"/>
        <end position="268"/>
    </location>
</feature>